<dbReference type="EMBL" id="CP035282">
    <property type="protein sequence ID" value="QAT63094.1"/>
    <property type="molecule type" value="Genomic_DNA"/>
</dbReference>
<evidence type="ECO:0000313" key="6">
    <source>
        <dbReference type="EMBL" id="QAT63094.1"/>
    </source>
</evidence>
<protein>
    <submittedName>
        <fullName evidence="6">Rubrerythrin family protein</fullName>
    </submittedName>
</protein>
<dbReference type="Gene3D" id="1.20.1260.10">
    <property type="match status" value="1"/>
</dbReference>
<sequence>MEQNNKEKNYFLLSCQQRERDEAELYKRISDRIKDPEAKKILKSISQDENSHAEKFASYSNQILKPNMSRIRFYNFIAIMLGYTFMLKMFERGEEKAINSYKAHIAEIPMLETILRDEEAHEAKLIDLLDEERLQYVGDMVLGMNDALVELTGSLAGYTLAMQNTSVIAMAGLITGISATLSMSASGYLSSRASGNKNAVKSSAYTGIAYLITVVLLIIPYLLFSKDNYIPALIVTMLIAISIIAGFNFYISVAKDEPFKRNFFEMAGISMGVAVISFIVGIIVKQVLGIDL</sequence>
<keyword evidence="3 5" id="KW-1133">Transmembrane helix</keyword>
<accession>A0A410QGX3</accession>
<evidence type="ECO:0000256" key="4">
    <source>
        <dbReference type="ARBA" id="ARBA00023136"/>
    </source>
</evidence>
<reference evidence="7" key="1">
    <citation type="submission" date="2019-01" db="EMBL/GenBank/DDBJ databases">
        <title>Draft genomes of a novel of Sporanaerobacter strains.</title>
        <authorList>
            <person name="Ma S."/>
        </authorList>
    </citation>
    <scope>NUCLEOTIDE SEQUENCE [LARGE SCALE GENOMIC DNA]</scope>
    <source>
        <strain evidence="7">NJN-17</strain>
    </source>
</reference>
<dbReference type="RefSeq" id="WP_071139323.1">
    <property type="nucleotide sequence ID" value="NZ_CP035282.1"/>
</dbReference>
<keyword evidence="7" id="KW-1185">Reference proteome</keyword>
<keyword evidence="2 5" id="KW-0812">Transmembrane</keyword>
<dbReference type="Pfam" id="PF01988">
    <property type="entry name" value="VIT1"/>
    <property type="match status" value="1"/>
</dbReference>
<feature type="transmembrane region" description="Helical" evidence="5">
    <location>
        <begin position="167"/>
        <end position="190"/>
    </location>
</feature>
<proteinExistence type="predicted"/>
<comment type="subcellular location">
    <subcellularLocation>
        <location evidence="1">Endomembrane system</location>
        <topology evidence="1">Multi-pass membrane protein</topology>
    </subcellularLocation>
</comment>
<dbReference type="GO" id="GO:0005384">
    <property type="term" value="F:manganese ion transmembrane transporter activity"/>
    <property type="evidence" value="ECO:0007669"/>
    <property type="project" value="InterPro"/>
</dbReference>
<keyword evidence="4 5" id="KW-0472">Membrane</keyword>
<evidence type="ECO:0000256" key="2">
    <source>
        <dbReference type="ARBA" id="ARBA00022692"/>
    </source>
</evidence>
<evidence type="ECO:0000313" key="7">
    <source>
        <dbReference type="Proteomes" id="UP000287969"/>
    </source>
</evidence>
<evidence type="ECO:0000256" key="3">
    <source>
        <dbReference type="ARBA" id="ARBA00022989"/>
    </source>
</evidence>
<feature type="transmembrane region" description="Helical" evidence="5">
    <location>
        <begin position="202"/>
        <end position="223"/>
    </location>
</feature>
<evidence type="ECO:0000256" key="1">
    <source>
        <dbReference type="ARBA" id="ARBA00004127"/>
    </source>
</evidence>
<organism evidence="6 7">
    <name type="scientific">Acidilutibacter cellobiosedens</name>
    <dbReference type="NCBI Taxonomy" id="2507161"/>
    <lineage>
        <taxon>Bacteria</taxon>
        <taxon>Bacillati</taxon>
        <taxon>Bacillota</taxon>
        <taxon>Tissierellia</taxon>
        <taxon>Tissierellales</taxon>
        <taxon>Acidilutibacteraceae</taxon>
        <taxon>Acidilutibacter</taxon>
    </lineage>
</organism>
<dbReference type="InterPro" id="IPR012347">
    <property type="entry name" value="Ferritin-like"/>
</dbReference>
<dbReference type="GO" id="GO:0012505">
    <property type="term" value="C:endomembrane system"/>
    <property type="evidence" value="ECO:0007669"/>
    <property type="project" value="UniProtKB-SubCell"/>
</dbReference>
<name>A0A410QGX3_9FIRM</name>
<dbReference type="InterPro" id="IPR008217">
    <property type="entry name" value="Ccc1_fam"/>
</dbReference>
<dbReference type="InterPro" id="IPR009078">
    <property type="entry name" value="Ferritin-like_SF"/>
</dbReference>
<dbReference type="Proteomes" id="UP000287969">
    <property type="component" value="Chromosome"/>
</dbReference>
<dbReference type="KEGG" id="spoa:EQM13_16725"/>
<dbReference type="CDD" id="cd01044">
    <property type="entry name" value="Ferritin_CCC1_N"/>
    <property type="match status" value="1"/>
</dbReference>
<feature type="transmembrane region" description="Helical" evidence="5">
    <location>
        <begin position="73"/>
        <end position="90"/>
    </location>
</feature>
<dbReference type="InterPro" id="IPR039376">
    <property type="entry name" value="Ferritin_CCC1_N"/>
</dbReference>
<evidence type="ECO:0000256" key="5">
    <source>
        <dbReference type="SAM" id="Phobius"/>
    </source>
</evidence>
<dbReference type="SUPFAM" id="SSF47240">
    <property type="entry name" value="Ferritin-like"/>
    <property type="match status" value="1"/>
</dbReference>
<dbReference type="AlphaFoldDB" id="A0A410QGX3"/>
<dbReference type="GO" id="GO:0030026">
    <property type="term" value="P:intracellular manganese ion homeostasis"/>
    <property type="evidence" value="ECO:0007669"/>
    <property type="project" value="InterPro"/>
</dbReference>
<feature type="transmembrane region" description="Helical" evidence="5">
    <location>
        <begin position="263"/>
        <end position="284"/>
    </location>
</feature>
<gene>
    <name evidence="6" type="ORF">EQM13_16725</name>
</gene>
<feature type="transmembrane region" description="Helical" evidence="5">
    <location>
        <begin position="229"/>
        <end position="251"/>
    </location>
</feature>
<dbReference type="OrthoDB" id="9781287at2"/>
<dbReference type="CDD" id="cd02431">
    <property type="entry name" value="Ferritin_CCC1_C"/>
    <property type="match status" value="1"/>
</dbReference>